<accession>A0A1B0GKI5</accession>
<dbReference type="EnsemblMetazoa" id="LLOJ008545-RA">
    <property type="protein sequence ID" value="LLOJ008545-PA"/>
    <property type="gene ID" value="LLOJ008545"/>
</dbReference>
<dbReference type="PANTHER" id="PTHR48249">
    <property type="entry name" value="MEDIATOR OF RNA POLYMERASE II TRANSCRIPTION SUBUNIT 13"/>
    <property type="match status" value="1"/>
</dbReference>
<dbReference type="Proteomes" id="UP000092461">
    <property type="component" value="Unassembled WGS sequence"/>
</dbReference>
<protein>
    <recommendedName>
        <fullName evidence="3">Mediator of RNA polymerase II transcription subunit 13</fullName>
    </recommendedName>
</protein>
<feature type="domain" description="MID" evidence="8">
    <location>
        <begin position="195"/>
        <end position="273"/>
    </location>
</feature>
<dbReference type="PANTHER" id="PTHR48249:SF3">
    <property type="entry name" value="MEDIATOR OF RNA POLYMERASE II TRANSCRIPTION SUBUNIT 13"/>
    <property type="match status" value="1"/>
</dbReference>
<dbReference type="InterPro" id="IPR051139">
    <property type="entry name" value="Mediator_complx_sub13"/>
</dbReference>
<evidence type="ECO:0000259" key="8">
    <source>
        <dbReference type="Pfam" id="PF18296"/>
    </source>
</evidence>
<comment type="subcellular location">
    <subcellularLocation>
        <location evidence="1">Nucleus</location>
    </subcellularLocation>
</comment>
<evidence type="ECO:0000256" key="5">
    <source>
        <dbReference type="ARBA" id="ARBA00023015"/>
    </source>
</evidence>
<comment type="similarity">
    <text evidence="2">Belongs to the Mediator complex subunit 13 family.</text>
</comment>
<reference evidence="11" key="1">
    <citation type="submission" date="2012-05" db="EMBL/GenBank/DDBJ databases">
        <title>Whole Genome Assembly of Lutzomyia longipalpis.</title>
        <authorList>
            <person name="Richards S."/>
            <person name="Qu C."/>
            <person name="Dillon R."/>
            <person name="Worley K."/>
            <person name="Scherer S."/>
            <person name="Batterton M."/>
            <person name="Taylor A."/>
            <person name="Hawes A."/>
            <person name="Hernandez B."/>
            <person name="Kovar C."/>
            <person name="Mandapat C."/>
            <person name="Pham C."/>
            <person name="Qu C."/>
            <person name="Jing C."/>
            <person name="Bess C."/>
            <person name="Bandaranaike D."/>
            <person name="Ngo D."/>
            <person name="Ongeri F."/>
            <person name="Arias F."/>
            <person name="Lara F."/>
            <person name="Weissenberger G."/>
            <person name="Kamau G."/>
            <person name="Han H."/>
            <person name="Shen H."/>
            <person name="Dinh H."/>
            <person name="Khalil I."/>
            <person name="Jones J."/>
            <person name="Shafer J."/>
            <person name="Jayaseelan J."/>
            <person name="Quiroz J."/>
            <person name="Blankenburg K."/>
            <person name="Nguyen L."/>
            <person name="Jackson L."/>
            <person name="Francisco L."/>
            <person name="Tang L.-Y."/>
            <person name="Pu L.-L."/>
            <person name="Perales L."/>
            <person name="Lorensuhewa L."/>
            <person name="Munidasa M."/>
            <person name="Coyle M."/>
            <person name="Taylor M."/>
            <person name="Puazo M."/>
            <person name="Firestine M."/>
            <person name="Scheel M."/>
            <person name="Javaid M."/>
            <person name="Wang M."/>
            <person name="Li M."/>
            <person name="Tabassum N."/>
            <person name="Saada N."/>
            <person name="Osuji N."/>
            <person name="Aqrawi P."/>
            <person name="Fu Q."/>
            <person name="Thornton R."/>
            <person name="Raj R."/>
            <person name="Goodspeed R."/>
            <person name="Mata R."/>
            <person name="Najjar R."/>
            <person name="Gubbala S."/>
            <person name="Lee S."/>
            <person name="Denson S."/>
            <person name="Patil S."/>
            <person name="Macmil S."/>
            <person name="Qi S."/>
            <person name="Matskevitch T."/>
            <person name="Palculict T."/>
            <person name="Mathew T."/>
            <person name="Vee V."/>
            <person name="Velamala V."/>
            <person name="Korchina V."/>
            <person name="Cai W."/>
            <person name="Liu W."/>
            <person name="Dai W."/>
            <person name="Zou X."/>
            <person name="Zhu Y."/>
            <person name="Zhang Y."/>
            <person name="Wu Y.-Q."/>
            <person name="Xin Y."/>
            <person name="Nazarath L."/>
            <person name="Kovar C."/>
            <person name="Han Y."/>
            <person name="Muzny D."/>
            <person name="Gibbs R."/>
        </authorList>
    </citation>
    <scope>NUCLEOTIDE SEQUENCE [LARGE SCALE GENOMIC DNA]</scope>
    <source>
        <strain evidence="11">Jacobina</strain>
    </source>
</reference>
<keyword evidence="4" id="KW-0678">Repressor</keyword>
<evidence type="ECO:0000256" key="1">
    <source>
        <dbReference type="ARBA" id="ARBA00004123"/>
    </source>
</evidence>
<evidence type="ECO:0000256" key="6">
    <source>
        <dbReference type="ARBA" id="ARBA00023163"/>
    </source>
</evidence>
<dbReference type="AlphaFoldDB" id="A0A1B0GKI5"/>
<evidence type="ECO:0000313" key="9">
    <source>
        <dbReference type="EMBL" id="MBC1179775.1"/>
    </source>
</evidence>
<dbReference type="GO" id="GO:0003713">
    <property type="term" value="F:transcription coactivator activity"/>
    <property type="evidence" value="ECO:0007669"/>
    <property type="project" value="TreeGrafter"/>
</dbReference>
<name>A0A1B0GKI5_LUTLO</name>
<sequence>MPLRAIKCFRGLVATTSTTISSGTASAANAALNVLDYADAQDVISLALEQGRLAYESNILCKMEMDNHYGNSRLALPPGPPAIKSGLSVHKWPYVRANGPRSNQDIVRIMKSMQPLLQDAFHKKCTTRLWDAPYTVQGPLTWRQFHRLAGRGTGQCEPQPIPSVVVGHEKDWLSVAPYAIHYWDKLLLEPYSYARDVAYVVIAPDNDTVVTRVKTYFKELSTTYEMCKLGRHTPIKGWEGILRVGKNVKNLTALPGLTPNPNATANDSIDEWFGLL</sequence>
<keyword evidence="11" id="KW-1185">Reference proteome</keyword>
<dbReference type="GO" id="GO:0045944">
    <property type="term" value="P:positive regulation of transcription by RNA polymerase II"/>
    <property type="evidence" value="ECO:0007669"/>
    <property type="project" value="TreeGrafter"/>
</dbReference>
<dbReference type="VEuPathDB" id="VectorBase:LLONM1_011421"/>
<evidence type="ECO:0000256" key="2">
    <source>
        <dbReference type="ARBA" id="ARBA00009354"/>
    </source>
</evidence>
<dbReference type="InterPro" id="IPR041285">
    <property type="entry name" value="MID_MedPIWI"/>
</dbReference>
<evidence type="ECO:0000256" key="7">
    <source>
        <dbReference type="ARBA" id="ARBA00023242"/>
    </source>
</evidence>
<evidence type="ECO:0000313" key="10">
    <source>
        <dbReference type="EnsemblMetazoa" id="LLOJ008545-PA"/>
    </source>
</evidence>
<dbReference type="GO" id="GO:0016592">
    <property type="term" value="C:mediator complex"/>
    <property type="evidence" value="ECO:0007669"/>
    <property type="project" value="TreeGrafter"/>
</dbReference>
<dbReference type="Pfam" id="PF18296">
    <property type="entry name" value="MID_MedPIWI"/>
    <property type="match status" value="1"/>
</dbReference>
<evidence type="ECO:0000256" key="3">
    <source>
        <dbReference type="ARBA" id="ARBA00019618"/>
    </source>
</evidence>
<keyword evidence="6" id="KW-0804">Transcription</keyword>
<organism evidence="10 11">
    <name type="scientific">Lutzomyia longipalpis</name>
    <name type="common">Sand fly</name>
    <dbReference type="NCBI Taxonomy" id="7200"/>
    <lineage>
        <taxon>Eukaryota</taxon>
        <taxon>Metazoa</taxon>
        <taxon>Ecdysozoa</taxon>
        <taxon>Arthropoda</taxon>
        <taxon>Hexapoda</taxon>
        <taxon>Insecta</taxon>
        <taxon>Pterygota</taxon>
        <taxon>Neoptera</taxon>
        <taxon>Endopterygota</taxon>
        <taxon>Diptera</taxon>
        <taxon>Nematocera</taxon>
        <taxon>Psychodoidea</taxon>
        <taxon>Psychodidae</taxon>
        <taxon>Lutzomyia</taxon>
        <taxon>Lutzomyia</taxon>
    </lineage>
</organism>
<reference evidence="9" key="2">
    <citation type="journal article" date="2020" name="BMC">
        <title>Leishmania infection induces a limited differential gene expression in the sand fly midgut.</title>
        <authorList>
            <person name="Coutinho-Abreu I.V."/>
            <person name="Serafim T.D."/>
            <person name="Meneses C."/>
            <person name="Kamhawi S."/>
            <person name="Oliveira F."/>
            <person name="Valenzuela J.G."/>
        </authorList>
    </citation>
    <scope>NUCLEOTIDE SEQUENCE</scope>
    <source>
        <strain evidence="9">Jacobina</strain>
        <tissue evidence="9">Midgut</tissue>
    </source>
</reference>
<dbReference type="VEuPathDB" id="VectorBase:LLOJ008545"/>
<reference evidence="10" key="3">
    <citation type="submission" date="2020-05" db="UniProtKB">
        <authorList>
            <consortium name="EnsemblMetazoa"/>
        </authorList>
    </citation>
    <scope>IDENTIFICATION</scope>
    <source>
        <strain evidence="10">Jacobina</strain>
    </source>
</reference>
<dbReference type="EMBL" id="AJWK01028965">
    <property type="status" value="NOT_ANNOTATED_CDS"/>
    <property type="molecule type" value="Genomic_DNA"/>
</dbReference>
<keyword evidence="5" id="KW-0805">Transcription regulation</keyword>
<proteinExistence type="inferred from homology"/>
<dbReference type="EMBL" id="GITU01011072">
    <property type="protein sequence ID" value="MBC1179775.1"/>
    <property type="molecule type" value="Transcribed_RNA"/>
</dbReference>
<keyword evidence="7" id="KW-0539">Nucleus</keyword>
<evidence type="ECO:0000313" key="11">
    <source>
        <dbReference type="Proteomes" id="UP000092461"/>
    </source>
</evidence>
<evidence type="ECO:0000256" key="4">
    <source>
        <dbReference type="ARBA" id="ARBA00022491"/>
    </source>
</evidence>